<reference evidence="8 9" key="1">
    <citation type="journal article" date="2017" name="Curr. Biol.">
        <title>Genome architecture and evolution of a unichromosomal asexual nematode.</title>
        <authorList>
            <person name="Fradin H."/>
            <person name="Zegar C."/>
            <person name="Gutwein M."/>
            <person name="Lucas J."/>
            <person name="Kovtun M."/>
            <person name="Corcoran D."/>
            <person name="Baugh L.R."/>
            <person name="Kiontke K."/>
            <person name="Gunsalus K."/>
            <person name="Fitch D.H."/>
            <person name="Piano F."/>
        </authorList>
    </citation>
    <scope>NUCLEOTIDE SEQUENCE [LARGE SCALE GENOMIC DNA]</scope>
    <source>
        <strain evidence="8">PF1309</strain>
    </source>
</reference>
<comment type="subcellular location">
    <subcellularLocation>
        <location evidence="1">Cytoplasm</location>
        <location evidence="1">Perinuclear region</location>
    </subcellularLocation>
</comment>
<keyword evidence="9" id="KW-1185">Reference proteome</keyword>
<evidence type="ECO:0000256" key="4">
    <source>
        <dbReference type="ARBA" id="ARBA00022541"/>
    </source>
</evidence>
<accession>A0A2A2J3V3</accession>
<evidence type="ECO:0000313" key="9">
    <source>
        <dbReference type="Proteomes" id="UP000218231"/>
    </source>
</evidence>
<comment type="caution">
    <text evidence="8">The sequence shown here is derived from an EMBL/GenBank/DDBJ whole genome shotgun (WGS) entry which is preliminary data.</text>
</comment>
<gene>
    <name evidence="8" type="ORF">WR25_21325</name>
</gene>
<dbReference type="SUPFAM" id="SSF48452">
    <property type="entry name" value="TPR-like"/>
    <property type="match status" value="1"/>
</dbReference>
<dbReference type="STRING" id="2018661.A0A2A2J3V3"/>
<dbReference type="PANTHER" id="PTHR45994:SF1">
    <property type="entry name" value="FI21225P1"/>
    <property type="match status" value="1"/>
</dbReference>
<evidence type="ECO:0000259" key="7">
    <source>
        <dbReference type="Pfam" id="PF11701"/>
    </source>
</evidence>
<evidence type="ECO:0000256" key="2">
    <source>
        <dbReference type="ARBA" id="ARBA00022473"/>
    </source>
</evidence>
<dbReference type="OrthoDB" id="199930at2759"/>
<evidence type="ECO:0000256" key="6">
    <source>
        <dbReference type="ARBA" id="ARBA00023186"/>
    </source>
</evidence>
<dbReference type="Gene3D" id="1.25.10.10">
    <property type="entry name" value="Leucine-rich Repeat Variant"/>
    <property type="match status" value="2"/>
</dbReference>
<keyword evidence="6" id="KW-0143">Chaperone</keyword>
<dbReference type="InterPro" id="IPR024660">
    <property type="entry name" value="UCS_central_dom"/>
</dbReference>
<dbReference type="PANTHER" id="PTHR45994">
    <property type="entry name" value="FI21225P1"/>
    <property type="match status" value="1"/>
</dbReference>
<keyword evidence="4" id="KW-0517">Myogenesis</keyword>
<proteinExistence type="predicted"/>
<dbReference type="GO" id="GO:0051879">
    <property type="term" value="F:Hsp90 protein binding"/>
    <property type="evidence" value="ECO:0007669"/>
    <property type="project" value="TreeGrafter"/>
</dbReference>
<dbReference type="InterPro" id="IPR019734">
    <property type="entry name" value="TPR_rpt"/>
</dbReference>
<dbReference type="Proteomes" id="UP000218231">
    <property type="component" value="Unassembled WGS sequence"/>
</dbReference>
<evidence type="ECO:0000313" key="8">
    <source>
        <dbReference type="EMBL" id="PAV56341.1"/>
    </source>
</evidence>
<dbReference type="GO" id="GO:0048471">
    <property type="term" value="C:perinuclear region of cytoplasm"/>
    <property type="evidence" value="ECO:0007669"/>
    <property type="project" value="UniProtKB-SubCell"/>
</dbReference>
<sequence>MVAQIESADGLKDAGNEAIKEGQFAIAEEKYTEALQLVTEDDKQLKAVLHRNRSLTRLKRDDFEGAEQDATKALEFDGADSKALYRRALAREQLDNIAGAFTDAKEALRLTPNDKTIPVLLQRLVKANNEKVKKATSMESKVTDMCRLAFEGQAKDEEQKLKALHNLLVLAREGESGAIRVWNEGKIVAILLKIASNTSESSEVSATAIRILDETLKNHGRCLRFISMHSEDGMKSVRFICRLMCLRAENAFVDAAGLIVQRSFNAMAKMDRQKEMKPDPEVAEANKLWIVRFILELQDMLIDKTITAYNRETVIDLLLKNLMHMDGGIPRGWSWKFTEERGLLTLLDVSTQIPEQCDYPVSAETRQHLAICLNRLYDDMVFDTKRAIFTDKINHFFNGLMARASDDEPGRKIRIKLASFLITMLQGPVDVGLNLVTNDQVTAVMMQMAASDDHLMQGIAAELIVMTVSKHERATSILKVGVPILRKLYESEDENVKVRALVGLCKCASAGGDDTARATMKEGATLKLAHTCKKFLLDHENYSVDVRRFACEGLSYLSLDADVKEWIVEDSLLLQALLLLAQKAGALCVFTLASIYVNLTNSYEKPKVDEELVKLAQFAKHHVPETHPKDTDDFIEKRTRMLVEEGSVSACIAVSKTESKSALELIARAIQAFTGIEELRGRIISEGGTKLCLRLIKEATPEGKIKASHAIARLGCNANPEIAFPGQRAYEVVKPLVDLLHPEIDGKPNYDALLTLTNLASMSDSVRKRILKERAVPKIEEFWFMTDHQHLRAAAAELLLNLLFCEEFFNDTVRPGTDRLKLWVLYAAEDDVRLARSSAAGFAILTEDEAACQRIIDEIKSWPEVFQEIAMHEDPETQKRGLMGIANMMASSEKICAEIVAGELFRVLVAITKLADVNQERKGSTEQAKRALGAAEKFGLIKPTERELYERTTNMPTIQE</sequence>
<dbReference type="InterPro" id="IPR016024">
    <property type="entry name" value="ARM-type_fold"/>
</dbReference>
<name>A0A2A2J3V3_9BILA</name>
<dbReference type="SMART" id="SM00028">
    <property type="entry name" value="TPR"/>
    <property type="match status" value="3"/>
</dbReference>
<dbReference type="AlphaFoldDB" id="A0A2A2J3V3"/>
<dbReference type="SUPFAM" id="SSF48371">
    <property type="entry name" value="ARM repeat"/>
    <property type="match status" value="2"/>
</dbReference>
<dbReference type="GO" id="GO:0030154">
    <property type="term" value="P:cell differentiation"/>
    <property type="evidence" value="ECO:0007669"/>
    <property type="project" value="UniProtKB-KW"/>
</dbReference>
<dbReference type="Pfam" id="PF11701">
    <property type="entry name" value="UNC45-central"/>
    <property type="match status" value="1"/>
</dbReference>
<evidence type="ECO:0000256" key="3">
    <source>
        <dbReference type="ARBA" id="ARBA00022490"/>
    </source>
</evidence>
<evidence type="ECO:0000256" key="1">
    <source>
        <dbReference type="ARBA" id="ARBA00004556"/>
    </source>
</evidence>
<keyword evidence="3" id="KW-0963">Cytoplasm</keyword>
<evidence type="ECO:0000256" key="5">
    <source>
        <dbReference type="ARBA" id="ARBA00022782"/>
    </source>
</evidence>
<organism evidence="8 9">
    <name type="scientific">Diploscapter pachys</name>
    <dbReference type="NCBI Taxonomy" id="2018661"/>
    <lineage>
        <taxon>Eukaryota</taxon>
        <taxon>Metazoa</taxon>
        <taxon>Ecdysozoa</taxon>
        <taxon>Nematoda</taxon>
        <taxon>Chromadorea</taxon>
        <taxon>Rhabditida</taxon>
        <taxon>Rhabditina</taxon>
        <taxon>Rhabditomorpha</taxon>
        <taxon>Rhabditoidea</taxon>
        <taxon>Rhabditidae</taxon>
        <taxon>Diploscapter</taxon>
    </lineage>
</organism>
<dbReference type="InterPro" id="IPR011989">
    <property type="entry name" value="ARM-like"/>
</dbReference>
<keyword evidence="2" id="KW-0217">Developmental protein</keyword>
<dbReference type="Gene3D" id="1.25.40.10">
    <property type="entry name" value="Tetratricopeptide repeat domain"/>
    <property type="match status" value="1"/>
</dbReference>
<keyword evidence="5" id="KW-0221">Differentiation</keyword>
<dbReference type="InterPro" id="IPR011990">
    <property type="entry name" value="TPR-like_helical_dom_sf"/>
</dbReference>
<protein>
    <recommendedName>
        <fullName evidence="7">UNC-45/Cro1/She4 central domain-containing protein</fullName>
    </recommendedName>
</protein>
<feature type="domain" description="UNC-45/Cro1/She4 central" evidence="7">
    <location>
        <begin position="316"/>
        <end position="506"/>
    </location>
</feature>
<dbReference type="EMBL" id="LIAE01010707">
    <property type="protein sequence ID" value="PAV56341.1"/>
    <property type="molecule type" value="Genomic_DNA"/>
</dbReference>
<dbReference type="GO" id="GO:0007517">
    <property type="term" value="P:muscle organ development"/>
    <property type="evidence" value="ECO:0007669"/>
    <property type="project" value="UniProtKB-KW"/>
</dbReference>